<feature type="compositionally biased region" description="Polar residues" evidence="1">
    <location>
        <begin position="252"/>
        <end position="261"/>
    </location>
</feature>
<reference evidence="3" key="4">
    <citation type="submission" date="2024-02" db="EMBL/GenBank/DDBJ databases">
        <title>Comparative genomics of Cryptococcus and Kwoniella reveals pathogenesis evolution and contrasting modes of karyotype evolution via chromosome fusion or intercentromeric recombination.</title>
        <authorList>
            <person name="Coelho M.A."/>
            <person name="David-Palma M."/>
            <person name="Shea T."/>
            <person name="Bowers K."/>
            <person name="McGinley-Smith S."/>
            <person name="Mohammad A.W."/>
            <person name="Gnirke A."/>
            <person name="Yurkov A.M."/>
            <person name="Nowrousian M."/>
            <person name="Sun S."/>
            <person name="Cuomo C.A."/>
            <person name="Heitman J."/>
        </authorList>
    </citation>
    <scope>NUCLEOTIDE SEQUENCE</scope>
    <source>
        <strain evidence="3">CBS 10118</strain>
    </source>
</reference>
<feature type="region of interest" description="Disordered" evidence="1">
    <location>
        <begin position="1"/>
        <end position="190"/>
    </location>
</feature>
<reference evidence="2" key="1">
    <citation type="submission" date="2013-07" db="EMBL/GenBank/DDBJ databases">
        <title>The Genome Sequence of Cryptococcus bestiolae CBS10118.</title>
        <authorList>
            <consortium name="The Broad Institute Genome Sequencing Platform"/>
            <person name="Cuomo C."/>
            <person name="Litvintseva A."/>
            <person name="Chen Y."/>
            <person name="Heitman J."/>
            <person name="Sun S."/>
            <person name="Springer D."/>
            <person name="Dromer F."/>
            <person name="Young S.K."/>
            <person name="Zeng Q."/>
            <person name="Gargeya S."/>
            <person name="Fitzgerald M."/>
            <person name="Abouelleil A."/>
            <person name="Alvarado L."/>
            <person name="Berlin A.M."/>
            <person name="Chapman S.B."/>
            <person name="Dewar J."/>
            <person name="Goldberg J."/>
            <person name="Griggs A."/>
            <person name="Gujja S."/>
            <person name="Hansen M."/>
            <person name="Howarth C."/>
            <person name="Imamovic A."/>
            <person name="Larimer J."/>
            <person name="McCowan C."/>
            <person name="Murphy C."/>
            <person name="Pearson M."/>
            <person name="Priest M."/>
            <person name="Roberts A."/>
            <person name="Saif S."/>
            <person name="Shea T."/>
            <person name="Sykes S."/>
            <person name="Wortman J."/>
            <person name="Nusbaum C."/>
            <person name="Birren B."/>
        </authorList>
    </citation>
    <scope>NUCLEOTIDE SEQUENCE [LARGE SCALE GENOMIC DNA]</scope>
    <source>
        <strain evidence="2">CBS 10118</strain>
    </source>
</reference>
<feature type="region of interest" description="Disordered" evidence="1">
    <location>
        <begin position="364"/>
        <end position="499"/>
    </location>
</feature>
<feature type="compositionally biased region" description="Low complexity" evidence="1">
    <location>
        <begin position="13"/>
        <end position="50"/>
    </location>
</feature>
<dbReference type="OrthoDB" id="2537650at2759"/>
<gene>
    <name evidence="2" type="ORF">I302_08659</name>
    <name evidence="3" type="ORF">I302_105377</name>
</gene>
<feature type="compositionally biased region" description="Basic and acidic residues" evidence="1">
    <location>
        <begin position="515"/>
        <end position="540"/>
    </location>
</feature>
<name>A0A1B9FT00_9TREE</name>
<evidence type="ECO:0000313" key="4">
    <source>
        <dbReference type="Proteomes" id="UP000092730"/>
    </source>
</evidence>
<feature type="compositionally biased region" description="Basic and acidic residues" evidence="1">
    <location>
        <begin position="94"/>
        <end position="104"/>
    </location>
</feature>
<feature type="compositionally biased region" description="Polar residues" evidence="1">
    <location>
        <begin position="451"/>
        <end position="464"/>
    </location>
</feature>
<reference evidence="3" key="2">
    <citation type="submission" date="2013-07" db="EMBL/GenBank/DDBJ databases">
        <authorList>
            <consortium name="The Broad Institute Genome Sequencing Platform"/>
            <person name="Cuomo C."/>
            <person name="Litvintseva A."/>
            <person name="Chen Y."/>
            <person name="Heitman J."/>
            <person name="Sun S."/>
            <person name="Springer D."/>
            <person name="Dromer F."/>
            <person name="Young S.K."/>
            <person name="Zeng Q."/>
            <person name="Gargeya S."/>
            <person name="Fitzgerald M."/>
            <person name="Abouelleil A."/>
            <person name="Alvarado L."/>
            <person name="Berlin A.M."/>
            <person name="Chapman S.B."/>
            <person name="Dewar J."/>
            <person name="Goldberg J."/>
            <person name="Griggs A."/>
            <person name="Gujja S."/>
            <person name="Hansen M."/>
            <person name="Howarth C."/>
            <person name="Imamovic A."/>
            <person name="Larimer J."/>
            <person name="McCowan C."/>
            <person name="Murphy C."/>
            <person name="Pearson M."/>
            <person name="Priest M."/>
            <person name="Roberts A."/>
            <person name="Saif S."/>
            <person name="Shea T."/>
            <person name="Sykes S."/>
            <person name="Wortman J."/>
            <person name="Nusbaum C."/>
            <person name="Birren B."/>
        </authorList>
    </citation>
    <scope>NUCLEOTIDE SEQUENCE</scope>
    <source>
        <strain evidence="3">CBS 10118</strain>
    </source>
</reference>
<dbReference type="KEGG" id="kbi:30213058"/>
<dbReference type="VEuPathDB" id="FungiDB:I302_08659"/>
<evidence type="ECO:0000256" key="1">
    <source>
        <dbReference type="SAM" id="MobiDB-lite"/>
    </source>
</evidence>
<feature type="compositionally biased region" description="Low complexity" evidence="1">
    <location>
        <begin position="82"/>
        <end position="93"/>
    </location>
</feature>
<dbReference type="Proteomes" id="UP000092730">
    <property type="component" value="Chromosome 3"/>
</dbReference>
<feature type="compositionally biased region" description="Polar residues" evidence="1">
    <location>
        <begin position="60"/>
        <end position="72"/>
    </location>
</feature>
<feature type="compositionally biased region" description="Basic and acidic residues" evidence="1">
    <location>
        <begin position="468"/>
        <end position="487"/>
    </location>
</feature>
<organism evidence="2">
    <name type="scientific">Kwoniella bestiolae CBS 10118</name>
    <dbReference type="NCBI Taxonomy" id="1296100"/>
    <lineage>
        <taxon>Eukaryota</taxon>
        <taxon>Fungi</taxon>
        <taxon>Dikarya</taxon>
        <taxon>Basidiomycota</taxon>
        <taxon>Agaricomycotina</taxon>
        <taxon>Tremellomycetes</taxon>
        <taxon>Tremellales</taxon>
        <taxon>Cryptococcaceae</taxon>
        <taxon>Kwoniella</taxon>
    </lineage>
</organism>
<feature type="compositionally biased region" description="Polar residues" evidence="1">
    <location>
        <begin position="379"/>
        <end position="413"/>
    </location>
</feature>
<feature type="compositionally biased region" description="Basic and acidic residues" evidence="1">
    <location>
        <begin position="140"/>
        <end position="149"/>
    </location>
</feature>
<keyword evidence="4" id="KW-1185">Reference proteome</keyword>
<feature type="region of interest" description="Disordered" evidence="1">
    <location>
        <begin position="204"/>
        <end position="261"/>
    </location>
</feature>
<dbReference type="STRING" id="1296100.A0A1B9FT00"/>
<dbReference type="RefSeq" id="XP_019042950.1">
    <property type="nucleotide sequence ID" value="XM_019195237.1"/>
</dbReference>
<sequence length="559" mass="61014">MLGYYSLARRRSSNNNSSQNNPASPSLPLNSSSIYESDPPIHSSPSSKIPTSPPADRQLASDNLGSPFSITNPIYPFQPQHSSNSKSSLPTLSEHGDSHRDRGDMLTSGGSRAPLLARDFGMSGSSRQVQDASGISGSDGNHKDEEHTTSDSFSLLPGDDTSLPKSSVDLPSQRELHSKSSNLADDPNLLPPISVHDKYVSNHIQPLSSPSTLEARPSMTRATSAPGHPSHSATSPPSDTKGLLPSAIPSGESASNVQSAQESNQPIYEIFNANLSKDGISMSKNLRGYLEIVLKGQEQLGKMHLGLEGLGMGENGIWQVDREDNKGEGEVKSKIEERQKGIEDIMQRLGEISDTLRNYHQLGTPKLTFPRQLPINPKSPRTPSTTNLGRATTIAGSHPTQSQNKSPSPTTELHQTRNKPRAPSLVRSNTGPGELSPRSLMKDKARPRSPLINTFTNMDASSSDELVDERRKENSNLSPERLDDKSPTRAFPVSPPYKGGMKVPFLDMNRLEEANGHQHIHGEEDRTHHWFGESPDSKSSKRERKITDSPVEMTFKSRF</sequence>
<dbReference type="EMBL" id="KI894026">
    <property type="protein sequence ID" value="OCF21880.1"/>
    <property type="molecule type" value="Genomic_DNA"/>
</dbReference>
<evidence type="ECO:0000313" key="3">
    <source>
        <dbReference type="EMBL" id="WVW83358.1"/>
    </source>
</evidence>
<accession>A0A1B9FT00</accession>
<evidence type="ECO:0000313" key="2">
    <source>
        <dbReference type="EMBL" id="OCF21880.1"/>
    </source>
</evidence>
<feature type="region of interest" description="Disordered" evidence="1">
    <location>
        <begin position="515"/>
        <end position="559"/>
    </location>
</feature>
<proteinExistence type="predicted"/>
<dbReference type="AlphaFoldDB" id="A0A1B9FT00"/>
<dbReference type="EMBL" id="CP144543">
    <property type="protein sequence ID" value="WVW83358.1"/>
    <property type="molecule type" value="Genomic_DNA"/>
</dbReference>
<protein>
    <submittedName>
        <fullName evidence="2">Uncharacterized protein</fullName>
    </submittedName>
</protein>
<reference evidence="2" key="3">
    <citation type="submission" date="2014-01" db="EMBL/GenBank/DDBJ databases">
        <title>Evolution of pathogenesis and genome organization in the Tremellales.</title>
        <authorList>
            <person name="Cuomo C."/>
            <person name="Litvintseva A."/>
            <person name="Heitman J."/>
            <person name="Chen Y."/>
            <person name="Sun S."/>
            <person name="Springer D."/>
            <person name="Dromer F."/>
            <person name="Young S."/>
            <person name="Zeng Q."/>
            <person name="Chapman S."/>
            <person name="Gujja S."/>
            <person name="Saif S."/>
            <person name="Birren B."/>
        </authorList>
    </citation>
    <scope>NUCLEOTIDE SEQUENCE</scope>
    <source>
        <strain evidence="2">CBS 10118</strain>
    </source>
</reference>
<dbReference type="GeneID" id="30213058"/>
<feature type="compositionally biased region" description="Polar residues" evidence="1">
    <location>
        <begin position="123"/>
        <end position="139"/>
    </location>
</feature>